<dbReference type="EMBL" id="RJVQ01000001">
    <property type="protein sequence ID" value="RQW64668.1"/>
    <property type="molecule type" value="Genomic_DNA"/>
</dbReference>
<comment type="caution">
    <text evidence="6">The sequence shown here is derived from an EMBL/GenBank/DDBJ whole genome shotgun (WGS) entry which is preliminary data.</text>
</comment>
<dbReference type="Proteomes" id="UP000281112">
    <property type="component" value="Unassembled WGS sequence"/>
</dbReference>
<gene>
    <name evidence="6" type="ORF">EES38_01060</name>
</gene>
<evidence type="ECO:0000256" key="4">
    <source>
        <dbReference type="ARBA" id="ARBA00023163"/>
    </source>
</evidence>
<keyword evidence="1" id="KW-0678">Repressor</keyword>
<dbReference type="InterPro" id="IPR036390">
    <property type="entry name" value="WH_DNA-bd_sf"/>
</dbReference>
<dbReference type="PRINTS" id="PR00037">
    <property type="entry name" value="HTHLACR"/>
</dbReference>
<dbReference type="Gene3D" id="1.10.10.10">
    <property type="entry name" value="Winged helix-like DNA-binding domain superfamily/Winged helix DNA-binding domain"/>
    <property type="match status" value="1"/>
</dbReference>
<dbReference type="Pfam" id="PF00455">
    <property type="entry name" value="DeoRC"/>
    <property type="match status" value="1"/>
</dbReference>
<dbReference type="RefSeq" id="WP_124935317.1">
    <property type="nucleotide sequence ID" value="NZ_RJVQ01000001.1"/>
</dbReference>
<dbReference type="SMART" id="SM00420">
    <property type="entry name" value="HTH_DEOR"/>
    <property type="match status" value="1"/>
</dbReference>
<protein>
    <submittedName>
        <fullName evidence="6">DeoR/GlpR transcriptional regulator</fullName>
    </submittedName>
</protein>
<keyword evidence="4" id="KW-0804">Transcription</keyword>
<dbReference type="InterPro" id="IPR001034">
    <property type="entry name" value="DeoR_HTH"/>
</dbReference>
<keyword evidence="7" id="KW-1185">Reference proteome</keyword>
<dbReference type="PROSITE" id="PS00894">
    <property type="entry name" value="HTH_DEOR_1"/>
    <property type="match status" value="1"/>
</dbReference>
<dbReference type="SMART" id="SM01134">
    <property type="entry name" value="DeoRC"/>
    <property type="match status" value="1"/>
</dbReference>
<evidence type="ECO:0000256" key="3">
    <source>
        <dbReference type="ARBA" id="ARBA00023125"/>
    </source>
</evidence>
<dbReference type="InterPro" id="IPR050313">
    <property type="entry name" value="Carb_Metab_HTH_regulators"/>
</dbReference>
<dbReference type="SUPFAM" id="SSF100950">
    <property type="entry name" value="NagB/RpiA/CoA transferase-like"/>
    <property type="match status" value="1"/>
</dbReference>
<dbReference type="GO" id="GO:0003700">
    <property type="term" value="F:DNA-binding transcription factor activity"/>
    <property type="evidence" value="ECO:0007669"/>
    <property type="project" value="InterPro"/>
</dbReference>
<dbReference type="InterPro" id="IPR018356">
    <property type="entry name" value="Tscrpt_reg_HTH_DeoR_CS"/>
</dbReference>
<name>A0A3N9TJV1_9VIBR</name>
<dbReference type="PANTHER" id="PTHR30363">
    <property type="entry name" value="HTH-TYPE TRANSCRIPTIONAL REGULATOR SRLR-RELATED"/>
    <property type="match status" value="1"/>
</dbReference>
<dbReference type="Pfam" id="PF08220">
    <property type="entry name" value="HTH_DeoR"/>
    <property type="match status" value="1"/>
</dbReference>
<feature type="domain" description="HTH deoR-type" evidence="5">
    <location>
        <begin position="3"/>
        <end position="58"/>
    </location>
</feature>
<evidence type="ECO:0000313" key="7">
    <source>
        <dbReference type="Proteomes" id="UP000281112"/>
    </source>
</evidence>
<dbReference type="InterPro" id="IPR036388">
    <property type="entry name" value="WH-like_DNA-bd_sf"/>
</dbReference>
<evidence type="ECO:0000259" key="5">
    <source>
        <dbReference type="PROSITE" id="PS51000"/>
    </source>
</evidence>
<proteinExistence type="predicted"/>
<evidence type="ECO:0000313" key="6">
    <source>
        <dbReference type="EMBL" id="RQW64668.1"/>
    </source>
</evidence>
<accession>A0A3N9TJV1</accession>
<evidence type="ECO:0000256" key="2">
    <source>
        <dbReference type="ARBA" id="ARBA00023015"/>
    </source>
</evidence>
<reference evidence="6 7" key="1">
    <citation type="submission" date="2018-11" db="EMBL/GenBank/DDBJ databases">
        <title>Vibrio LJC006 sp. nov., isolated from seawater during the bloom of the enteromorpha.</title>
        <authorList>
            <person name="Liang J."/>
        </authorList>
    </citation>
    <scope>NUCLEOTIDE SEQUENCE [LARGE SCALE GENOMIC DNA]</scope>
    <source>
        <strain evidence="6 7">LJC006</strain>
    </source>
</reference>
<dbReference type="InterPro" id="IPR014036">
    <property type="entry name" value="DeoR-like_C"/>
</dbReference>
<dbReference type="PROSITE" id="PS51000">
    <property type="entry name" value="HTH_DEOR_2"/>
    <property type="match status" value="1"/>
</dbReference>
<dbReference type="SUPFAM" id="SSF46785">
    <property type="entry name" value="Winged helix' DNA-binding domain"/>
    <property type="match status" value="1"/>
</dbReference>
<keyword evidence="2" id="KW-0805">Transcription regulation</keyword>
<sequence length="271" mass="29905">MWTHERHNEIVSRISVTGKISTNDLVDGLSVSRETVRRDLLELEQQGVVQRVHGGAVLIKSVKAEPSTSIKTPLPHQETPSESRFEQRLKEKVAEKEAISKLACQLIEDGSAIFIDAGTTTLTFANTLIQSANRLKIMTNSIGIAGILSTKPDFEVLLLGGIPNAEVNATYGELTLSDIDRFRADYAIISPVGAHSVYGFSSYHLREAEVARAMMNHANQRIILAHADKLGVQSRVKICSPEYIDHLVIDETDDPDLDFPRCQIHKAIVQA</sequence>
<dbReference type="GO" id="GO:0003677">
    <property type="term" value="F:DNA binding"/>
    <property type="evidence" value="ECO:0007669"/>
    <property type="project" value="UniProtKB-KW"/>
</dbReference>
<dbReference type="PANTHER" id="PTHR30363:SF4">
    <property type="entry name" value="GLYCEROL-3-PHOSPHATE REGULON REPRESSOR"/>
    <property type="match status" value="1"/>
</dbReference>
<evidence type="ECO:0000256" key="1">
    <source>
        <dbReference type="ARBA" id="ARBA00022491"/>
    </source>
</evidence>
<dbReference type="InterPro" id="IPR037171">
    <property type="entry name" value="NagB/RpiA_transferase-like"/>
</dbReference>
<keyword evidence="3" id="KW-0238">DNA-binding</keyword>
<organism evidence="6 7">
    <name type="scientific">Vibrio viridaestus</name>
    <dbReference type="NCBI Taxonomy" id="2487322"/>
    <lineage>
        <taxon>Bacteria</taxon>
        <taxon>Pseudomonadati</taxon>
        <taxon>Pseudomonadota</taxon>
        <taxon>Gammaproteobacteria</taxon>
        <taxon>Vibrionales</taxon>
        <taxon>Vibrionaceae</taxon>
        <taxon>Vibrio</taxon>
    </lineage>
</organism>
<dbReference type="OrthoDB" id="5685843at2"/>
<dbReference type="AlphaFoldDB" id="A0A3N9TJV1"/>